<dbReference type="Pfam" id="PF04548">
    <property type="entry name" value="AIG1"/>
    <property type="match status" value="1"/>
</dbReference>
<dbReference type="GO" id="GO:0005525">
    <property type="term" value="F:GTP binding"/>
    <property type="evidence" value="ECO:0007669"/>
    <property type="project" value="UniProtKB-KW"/>
</dbReference>
<dbReference type="SUPFAM" id="SSF52540">
    <property type="entry name" value="P-loop containing nucleoside triphosphate hydrolases"/>
    <property type="match status" value="1"/>
</dbReference>
<reference evidence="5" key="1">
    <citation type="journal article" date="2023" name="G3 (Bethesda)">
        <title>A reference genome for the long-term kleptoplast-retaining sea slug Elysia crispata morphotype clarki.</title>
        <authorList>
            <person name="Eastman K.E."/>
            <person name="Pendleton A.L."/>
            <person name="Shaikh M.A."/>
            <person name="Suttiyut T."/>
            <person name="Ogas R."/>
            <person name="Tomko P."/>
            <person name="Gavelis G."/>
            <person name="Widhalm J.R."/>
            <person name="Wisecaver J.H."/>
        </authorList>
    </citation>
    <scope>NUCLEOTIDE SEQUENCE</scope>
    <source>
        <strain evidence="5">ECLA1</strain>
    </source>
</reference>
<keyword evidence="2" id="KW-0547">Nucleotide-binding</keyword>
<dbReference type="PANTHER" id="PTHR10903:SF184">
    <property type="entry name" value="GTP-BINDING PROTEIN A"/>
    <property type="match status" value="1"/>
</dbReference>
<evidence type="ECO:0000256" key="1">
    <source>
        <dbReference type="ARBA" id="ARBA00008535"/>
    </source>
</evidence>
<dbReference type="EMBL" id="JAWDGP010004080">
    <property type="protein sequence ID" value="KAK3768006.1"/>
    <property type="molecule type" value="Genomic_DNA"/>
</dbReference>
<evidence type="ECO:0000256" key="2">
    <source>
        <dbReference type="ARBA" id="ARBA00022741"/>
    </source>
</evidence>
<comment type="similarity">
    <text evidence="1">Belongs to the TRAFAC class TrmE-Era-EngA-EngB-Septin-like GTPase superfamily. AIG1/Toc34/Toc159-like paraseptin GTPase family. IAN subfamily.</text>
</comment>
<dbReference type="AlphaFoldDB" id="A0AAE0ZFJ3"/>
<proteinExistence type="inferred from homology"/>
<evidence type="ECO:0000259" key="4">
    <source>
        <dbReference type="PROSITE" id="PS51720"/>
    </source>
</evidence>
<comment type="caution">
    <text evidence="5">The sequence shown here is derived from an EMBL/GenBank/DDBJ whole genome shotgun (WGS) entry which is preliminary data.</text>
</comment>
<dbReference type="PROSITE" id="PS51720">
    <property type="entry name" value="G_AIG1"/>
    <property type="match status" value="1"/>
</dbReference>
<gene>
    <name evidence="5" type="ORF">RRG08_016901</name>
</gene>
<keyword evidence="6" id="KW-1185">Reference proteome</keyword>
<dbReference type="PANTHER" id="PTHR10903">
    <property type="entry name" value="GTPASE, IMAP FAMILY MEMBER-RELATED"/>
    <property type="match status" value="1"/>
</dbReference>
<dbReference type="Gene3D" id="3.40.50.300">
    <property type="entry name" value="P-loop containing nucleotide triphosphate hydrolases"/>
    <property type="match status" value="1"/>
</dbReference>
<organism evidence="5 6">
    <name type="scientific">Elysia crispata</name>
    <name type="common">lettuce slug</name>
    <dbReference type="NCBI Taxonomy" id="231223"/>
    <lineage>
        <taxon>Eukaryota</taxon>
        <taxon>Metazoa</taxon>
        <taxon>Spiralia</taxon>
        <taxon>Lophotrochozoa</taxon>
        <taxon>Mollusca</taxon>
        <taxon>Gastropoda</taxon>
        <taxon>Heterobranchia</taxon>
        <taxon>Euthyneura</taxon>
        <taxon>Panpulmonata</taxon>
        <taxon>Sacoglossa</taxon>
        <taxon>Placobranchoidea</taxon>
        <taxon>Plakobranchidae</taxon>
        <taxon>Elysia</taxon>
    </lineage>
</organism>
<dbReference type="InterPro" id="IPR006703">
    <property type="entry name" value="G_AIG1"/>
</dbReference>
<dbReference type="InterPro" id="IPR045058">
    <property type="entry name" value="GIMA/IAN/Toc"/>
</dbReference>
<dbReference type="InterPro" id="IPR027417">
    <property type="entry name" value="P-loop_NTPase"/>
</dbReference>
<evidence type="ECO:0000313" key="6">
    <source>
        <dbReference type="Proteomes" id="UP001283361"/>
    </source>
</evidence>
<accession>A0AAE0ZFJ3</accession>
<dbReference type="Proteomes" id="UP001283361">
    <property type="component" value="Unassembled WGS sequence"/>
</dbReference>
<name>A0AAE0ZFJ3_9GAST</name>
<keyword evidence="3" id="KW-0342">GTP-binding</keyword>
<feature type="domain" description="AIG1-type G" evidence="4">
    <location>
        <begin position="1"/>
        <end position="169"/>
    </location>
</feature>
<sequence>MIGKTGSGKSALGNAILKRKKFVSKPSADSVLTEIEYEVTDYRGKIIKVVDGPGVGDTRLDTQDSIKLIVSEMEQAMLMNPRGYHAFLLVVKFGARFTREDQGTVAFLKKLFGQEFVKQHCILIMTYGDLFERESEENGQTFEQWCNCQQGVFRELLSSVATGWCSLIT</sequence>
<evidence type="ECO:0000256" key="3">
    <source>
        <dbReference type="ARBA" id="ARBA00023134"/>
    </source>
</evidence>
<evidence type="ECO:0000313" key="5">
    <source>
        <dbReference type="EMBL" id="KAK3768006.1"/>
    </source>
</evidence>
<protein>
    <recommendedName>
        <fullName evidence="4">AIG1-type G domain-containing protein</fullName>
    </recommendedName>
</protein>